<reference evidence="4" key="1">
    <citation type="submission" date="2017-02" db="EMBL/GenBank/DDBJ databases">
        <authorList>
            <person name="Varghese N."/>
            <person name="Submissions S."/>
        </authorList>
    </citation>
    <scope>NUCLEOTIDE SEQUENCE [LARGE SCALE GENOMIC DNA]</scope>
    <source>
        <strain evidence="4">ATCC 700200</strain>
    </source>
</reference>
<sequence>MRFSICLIALALLPMMIIAHGWFYAEKQQPGLQAAALEVLQTHGIKAAVADLRYLDLRIAGNAPDATSLEAAEQALAVFGPLRLTRSDLVIPAALHTQLQGATLTISGWLPKDARIQHVTQLLNKLRPDLTIQTEEVKSHPRVFWPEGEKAPLTVESRLLAPLVGNLRVTPWLDLRRDAQGLHAAGGLPATGLRGQLMKLLEPLQAEQLLESTHTMPATFTQDQDVIPLLEAFFAEPGPRHIRFEEGDGPLLEGSATRQLEAQWLALLRPVTGGKRVRSHLTFYPSVFHLPGRKLISPLPAKVASELAETLQETPISFSTGSATLSATEQARLAALTPALLAAGPAVKLVIGGHLDPGSASARDQSLALARARQVLSFLVEQGLPTSDVLTVAFDSVPPGSPGALAAPHTVEILLR</sequence>
<protein>
    <submittedName>
        <fullName evidence="3">OmpA family protein</fullName>
    </submittedName>
</protein>
<dbReference type="Proteomes" id="UP000190774">
    <property type="component" value="Unassembled WGS sequence"/>
</dbReference>
<dbReference type="GO" id="GO:0016020">
    <property type="term" value="C:membrane"/>
    <property type="evidence" value="ECO:0007669"/>
    <property type="project" value="UniProtKB-UniRule"/>
</dbReference>
<dbReference type="InterPro" id="IPR006665">
    <property type="entry name" value="OmpA-like"/>
</dbReference>
<accession>A0A1T4XJD5</accession>
<dbReference type="AlphaFoldDB" id="A0A1T4XJD5"/>
<dbReference type="PROSITE" id="PS51123">
    <property type="entry name" value="OMPA_2"/>
    <property type="match status" value="1"/>
</dbReference>
<dbReference type="OrthoDB" id="8586796at2"/>
<gene>
    <name evidence="3" type="ORF">SAMN02745166_01555</name>
</gene>
<organism evidence="3 4">
    <name type="scientific">Prosthecobacter debontii</name>
    <dbReference type="NCBI Taxonomy" id="48467"/>
    <lineage>
        <taxon>Bacteria</taxon>
        <taxon>Pseudomonadati</taxon>
        <taxon>Verrucomicrobiota</taxon>
        <taxon>Verrucomicrobiia</taxon>
        <taxon>Verrucomicrobiales</taxon>
        <taxon>Verrucomicrobiaceae</taxon>
        <taxon>Prosthecobacter</taxon>
    </lineage>
</organism>
<keyword evidence="1" id="KW-0472">Membrane</keyword>
<dbReference type="SUPFAM" id="SSF103088">
    <property type="entry name" value="OmpA-like"/>
    <property type="match status" value="1"/>
</dbReference>
<name>A0A1T4XJD5_9BACT</name>
<evidence type="ECO:0000259" key="2">
    <source>
        <dbReference type="PROSITE" id="PS51123"/>
    </source>
</evidence>
<feature type="domain" description="OmpA-like" evidence="2">
    <location>
        <begin position="305"/>
        <end position="416"/>
    </location>
</feature>
<dbReference type="Pfam" id="PF00691">
    <property type="entry name" value="OmpA"/>
    <property type="match status" value="1"/>
</dbReference>
<dbReference type="InterPro" id="IPR036737">
    <property type="entry name" value="OmpA-like_sf"/>
</dbReference>
<dbReference type="STRING" id="48467.SAMN02745166_01555"/>
<dbReference type="Gene3D" id="3.30.1330.60">
    <property type="entry name" value="OmpA-like domain"/>
    <property type="match status" value="1"/>
</dbReference>
<evidence type="ECO:0000256" key="1">
    <source>
        <dbReference type="PROSITE-ProRule" id="PRU00473"/>
    </source>
</evidence>
<dbReference type="RefSeq" id="WP_078812751.1">
    <property type="nucleotide sequence ID" value="NZ_FUYE01000004.1"/>
</dbReference>
<proteinExistence type="predicted"/>
<evidence type="ECO:0000313" key="4">
    <source>
        <dbReference type="Proteomes" id="UP000190774"/>
    </source>
</evidence>
<evidence type="ECO:0000313" key="3">
    <source>
        <dbReference type="EMBL" id="SKA89215.1"/>
    </source>
</evidence>
<dbReference type="EMBL" id="FUYE01000004">
    <property type="protein sequence ID" value="SKA89215.1"/>
    <property type="molecule type" value="Genomic_DNA"/>
</dbReference>
<keyword evidence="4" id="KW-1185">Reference proteome</keyword>